<protein>
    <recommendedName>
        <fullName evidence="1">AB hydrolase-1 domain-containing protein</fullName>
    </recommendedName>
</protein>
<dbReference type="Pfam" id="PF00561">
    <property type="entry name" value="Abhydrolase_1"/>
    <property type="match status" value="1"/>
</dbReference>
<dbReference type="InterPro" id="IPR029058">
    <property type="entry name" value="AB_hydrolase_fold"/>
</dbReference>
<dbReference type="InterPro" id="IPR050266">
    <property type="entry name" value="AB_hydrolase_sf"/>
</dbReference>
<reference evidence="3" key="1">
    <citation type="journal article" date="2019" name="Int. J. Syst. Evol. Microbiol.">
        <title>The Global Catalogue of Microorganisms (GCM) 10K type strain sequencing project: providing services to taxonomists for standard genome sequencing and annotation.</title>
        <authorList>
            <consortium name="The Broad Institute Genomics Platform"/>
            <consortium name="The Broad Institute Genome Sequencing Center for Infectious Disease"/>
            <person name="Wu L."/>
            <person name="Ma J."/>
        </authorList>
    </citation>
    <scope>NUCLEOTIDE SEQUENCE [LARGE SCALE GENOMIC DNA]</scope>
    <source>
        <strain evidence="3">CGMCC 4.7329</strain>
    </source>
</reference>
<feature type="domain" description="AB hydrolase-1" evidence="1">
    <location>
        <begin position="17"/>
        <end position="104"/>
    </location>
</feature>
<sequence>MLSDPKLVTDDLIEERWQAANHADALQTMKAMYSAEAFALQQQFLAQSATPPYWSMLHKVQCPTLLTWGFDDRQCPLDMAAIPLRLIPNAELHVFPNCGHWVNTEAKDACERVSIEFLRR</sequence>
<keyword evidence="3" id="KW-1185">Reference proteome</keyword>
<accession>A0ABQ2KEA0</accession>
<comment type="caution">
    <text evidence="2">The sequence shown here is derived from an EMBL/GenBank/DDBJ whole genome shotgun (WGS) entry which is preliminary data.</text>
</comment>
<proteinExistence type="predicted"/>
<evidence type="ECO:0000259" key="1">
    <source>
        <dbReference type="Pfam" id="PF00561"/>
    </source>
</evidence>
<gene>
    <name evidence="2" type="ORF">GCM10011610_27380</name>
</gene>
<dbReference type="Proteomes" id="UP000658127">
    <property type="component" value="Unassembled WGS sequence"/>
</dbReference>
<dbReference type="InterPro" id="IPR000073">
    <property type="entry name" value="AB_hydrolase_1"/>
</dbReference>
<dbReference type="SUPFAM" id="SSF53474">
    <property type="entry name" value="alpha/beta-Hydrolases"/>
    <property type="match status" value="1"/>
</dbReference>
<dbReference type="Gene3D" id="3.40.50.1820">
    <property type="entry name" value="alpha/beta hydrolase"/>
    <property type="match status" value="1"/>
</dbReference>
<evidence type="ECO:0000313" key="3">
    <source>
        <dbReference type="Proteomes" id="UP000658127"/>
    </source>
</evidence>
<dbReference type="EMBL" id="BMNE01000003">
    <property type="protein sequence ID" value="GGN79189.1"/>
    <property type="molecule type" value="Genomic_DNA"/>
</dbReference>
<organism evidence="2 3">
    <name type="scientific">Nocardia rhizosphaerihabitans</name>
    <dbReference type="NCBI Taxonomy" id="1691570"/>
    <lineage>
        <taxon>Bacteria</taxon>
        <taxon>Bacillati</taxon>
        <taxon>Actinomycetota</taxon>
        <taxon>Actinomycetes</taxon>
        <taxon>Mycobacteriales</taxon>
        <taxon>Nocardiaceae</taxon>
        <taxon>Nocardia</taxon>
    </lineage>
</organism>
<name>A0ABQ2KEA0_9NOCA</name>
<evidence type="ECO:0000313" key="2">
    <source>
        <dbReference type="EMBL" id="GGN79189.1"/>
    </source>
</evidence>
<dbReference type="PANTHER" id="PTHR43798">
    <property type="entry name" value="MONOACYLGLYCEROL LIPASE"/>
    <property type="match status" value="1"/>
</dbReference>
<dbReference type="PANTHER" id="PTHR43798:SF33">
    <property type="entry name" value="HYDROLASE, PUTATIVE (AFU_ORTHOLOGUE AFUA_2G14860)-RELATED"/>
    <property type="match status" value="1"/>
</dbReference>